<feature type="domain" description="VOC" evidence="1">
    <location>
        <begin position="1"/>
        <end position="102"/>
    </location>
</feature>
<proteinExistence type="predicted"/>
<dbReference type="AlphaFoldDB" id="A0AA35QSX3"/>
<reference evidence="2" key="1">
    <citation type="submission" date="2023-03" db="EMBL/GenBank/DDBJ databases">
        <authorList>
            <person name="Steffen K."/>
            <person name="Cardenas P."/>
        </authorList>
    </citation>
    <scope>NUCLEOTIDE SEQUENCE</scope>
</reference>
<organism evidence="2 3">
    <name type="scientific">Geodia barretti</name>
    <name type="common">Barrett's horny sponge</name>
    <dbReference type="NCBI Taxonomy" id="519541"/>
    <lineage>
        <taxon>Eukaryota</taxon>
        <taxon>Metazoa</taxon>
        <taxon>Porifera</taxon>
        <taxon>Demospongiae</taxon>
        <taxon>Heteroscleromorpha</taxon>
        <taxon>Tetractinellida</taxon>
        <taxon>Astrophorina</taxon>
        <taxon>Geodiidae</taxon>
        <taxon>Geodia</taxon>
    </lineage>
</organism>
<dbReference type="InterPro" id="IPR037523">
    <property type="entry name" value="VOC_core"/>
</dbReference>
<dbReference type="PROSITE" id="PS51819">
    <property type="entry name" value="VOC"/>
    <property type="match status" value="1"/>
</dbReference>
<accession>A0AA35QSX3</accession>
<dbReference type="EMBL" id="CASHTH010000084">
    <property type="protein sequence ID" value="CAI7990843.1"/>
    <property type="molecule type" value="Genomic_DNA"/>
</dbReference>
<dbReference type="InterPro" id="IPR004360">
    <property type="entry name" value="Glyas_Fos-R_dOase_dom"/>
</dbReference>
<dbReference type="InterPro" id="IPR029068">
    <property type="entry name" value="Glyas_Bleomycin-R_OHBP_Dase"/>
</dbReference>
<evidence type="ECO:0000313" key="2">
    <source>
        <dbReference type="EMBL" id="CAI7990843.1"/>
    </source>
</evidence>
<dbReference type="Proteomes" id="UP001174909">
    <property type="component" value="Unassembled WGS sequence"/>
</dbReference>
<name>A0AA35QSX3_GEOBA</name>
<comment type="caution">
    <text evidence="2">The sequence shown here is derived from an EMBL/GenBank/DDBJ whole genome shotgun (WGS) entry which is preliminary data.</text>
</comment>
<evidence type="ECO:0000259" key="1">
    <source>
        <dbReference type="PROSITE" id="PS51819"/>
    </source>
</evidence>
<keyword evidence="3" id="KW-1185">Reference proteome</keyword>
<sequence>MLRFYRDVLRLPLHSIHEDEGFVAFQLGEVRFNVGRHAGVSGQSRDPLRVMPHLGVGDIHAEHSRLVAEGVDFIRPPEREHWGGWVATLTDPDGNVLQLLEFPE</sequence>
<gene>
    <name evidence="2" type="ORF">GBAR_LOCUS558</name>
</gene>
<dbReference type="SUPFAM" id="SSF54593">
    <property type="entry name" value="Glyoxalase/Bleomycin resistance protein/Dihydroxybiphenyl dioxygenase"/>
    <property type="match status" value="1"/>
</dbReference>
<evidence type="ECO:0000313" key="3">
    <source>
        <dbReference type="Proteomes" id="UP001174909"/>
    </source>
</evidence>
<protein>
    <recommendedName>
        <fullName evidence="1">VOC domain-containing protein</fullName>
    </recommendedName>
</protein>
<dbReference type="Pfam" id="PF00903">
    <property type="entry name" value="Glyoxalase"/>
    <property type="match status" value="1"/>
</dbReference>
<dbReference type="Gene3D" id="3.10.180.10">
    <property type="entry name" value="2,3-Dihydroxybiphenyl 1,2-Dioxygenase, domain 1"/>
    <property type="match status" value="1"/>
</dbReference>